<sequence length="221" mass="25555">MEHARGAGCGSYIWGQSVHNVWIERLWVDVSHYISQHWHDLFTALELHYSLDIKNINHVSLLHHLFLGTINDAVSFWVRSWNQHRISQWDGPNCSLEDMFRFDMLVRGMRGDSVDHFAMSDEELEVFGVDWEGLQDESLLRALCRNYAHEEGASTWHGRHGPPPNLNEVQIDPPSGILTADQIQTLDNILQHIPRSSEQANVVNFWVTALAHVRTLYPHEF</sequence>
<dbReference type="AlphaFoldDB" id="A0A6A4H8C2"/>
<gene>
    <name evidence="2" type="ORF">BT96DRAFT_958924</name>
</gene>
<dbReference type="OrthoDB" id="3353107at2759"/>
<name>A0A6A4H8C2_9AGAR</name>
<organism evidence="2 3">
    <name type="scientific">Gymnopus androsaceus JB14</name>
    <dbReference type="NCBI Taxonomy" id="1447944"/>
    <lineage>
        <taxon>Eukaryota</taxon>
        <taxon>Fungi</taxon>
        <taxon>Dikarya</taxon>
        <taxon>Basidiomycota</taxon>
        <taxon>Agaricomycotina</taxon>
        <taxon>Agaricomycetes</taxon>
        <taxon>Agaricomycetidae</taxon>
        <taxon>Agaricales</taxon>
        <taxon>Marasmiineae</taxon>
        <taxon>Omphalotaceae</taxon>
        <taxon>Gymnopus</taxon>
    </lineage>
</organism>
<proteinExistence type="predicted"/>
<accession>A0A6A4H8C2</accession>
<keyword evidence="3" id="KW-1185">Reference proteome</keyword>
<dbReference type="InterPro" id="IPR058913">
    <property type="entry name" value="Integrase_dom_put"/>
</dbReference>
<feature type="domain" description="Integrase core" evidence="1">
    <location>
        <begin position="1"/>
        <end position="87"/>
    </location>
</feature>
<reference evidence="2" key="1">
    <citation type="journal article" date="2019" name="Environ. Microbiol.">
        <title>Fungal ecological strategies reflected in gene transcription - a case study of two litter decomposers.</title>
        <authorList>
            <person name="Barbi F."/>
            <person name="Kohler A."/>
            <person name="Barry K."/>
            <person name="Baskaran P."/>
            <person name="Daum C."/>
            <person name="Fauchery L."/>
            <person name="Ihrmark K."/>
            <person name="Kuo A."/>
            <person name="LaButti K."/>
            <person name="Lipzen A."/>
            <person name="Morin E."/>
            <person name="Grigoriev I.V."/>
            <person name="Henrissat B."/>
            <person name="Lindahl B."/>
            <person name="Martin F."/>
        </authorList>
    </citation>
    <scope>NUCLEOTIDE SEQUENCE</scope>
    <source>
        <strain evidence="2">JB14</strain>
    </source>
</reference>
<dbReference type="Pfam" id="PF24764">
    <property type="entry name" value="rva_4"/>
    <property type="match status" value="1"/>
</dbReference>
<evidence type="ECO:0000259" key="1">
    <source>
        <dbReference type="Pfam" id="PF24764"/>
    </source>
</evidence>
<evidence type="ECO:0000313" key="3">
    <source>
        <dbReference type="Proteomes" id="UP000799118"/>
    </source>
</evidence>
<dbReference type="PANTHER" id="PTHR46791:SF8">
    <property type="match status" value="1"/>
</dbReference>
<dbReference type="EMBL" id="ML769559">
    <property type="protein sequence ID" value="KAE9393990.1"/>
    <property type="molecule type" value="Genomic_DNA"/>
</dbReference>
<evidence type="ECO:0000313" key="2">
    <source>
        <dbReference type="EMBL" id="KAE9393990.1"/>
    </source>
</evidence>
<dbReference type="PANTHER" id="PTHR46791">
    <property type="entry name" value="EXPRESSED PROTEIN"/>
    <property type="match status" value="1"/>
</dbReference>
<dbReference type="Proteomes" id="UP000799118">
    <property type="component" value="Unassembled WGS sequence"/>
</dbReference>
<protein>
    <recommendedName>
        <fullName evidence="1">Integrase core domain-containing protein</fullName>
    </recommendedName>
</protein>